<feature type="non-terminal residue" evidence="2">
    <location>
        <position position="1"/>
    </location>
</feature>
<feature type="non-terminal residue" evidence="2">
    <location>
        <position position="82"/>
    </location>
</feature>
<protein>
    <submittedName>
        <fullName evidence="2">Anaphase-promoting complex subunit 10</fullName>
    </submittedName>
</protein>
<keyword evidence="3" id="KW-1185">Reference proteome</keyword>
<comment type="caution">
    <text evidence="2">The sequence shown here is derived from an EMBL/GenBank/DDBJ whole genome shotgun (WGS) entry which is preliminary data.</text>
</comment>
<dbReference type="Pfam" id="PF03256">
    <property type="entry name" value="ANAPC10"/>
    <property type="match status" value="1"/>
</dbReference>
<proteinExistence type="predicted"/>
<evidence type="ECO:0000313" key="3">
    <source>
        <dbReference type="Proteomes" id="UP000700334"/>
    </source>
</evidence>
<feature type="domain" description="DOC" evidence="1">
    <location>
        <begin position="12"/>
        <end position="82"/>
    </location>
</feature>
<dbReference type="Proteomes" id="UP000700334">
    <property type="component" value="Unassembled WGS sequence"/>
</dbReference>
<organism evidence="2 3">
    <name type="scientific">Galemys pyrenaicus</name>
    <name type="common">Iberian desman</name>
    <name type="synonym">Pyrenean desman</name>
    <dbReference type="NCBI Taxonomy" id="202257"/>
    <lineage>
        <taxon>Eukaryota</taxon>
        <taxon>Metazoa</taxon>
        <taxon>Chordata</taxon>
        <taxon>Craniata</taxon>
        <taxon>Vertebrata</taxon>
        <taxon>Euteleostomi</taxon>
        <taxon>Mammalia</taxon>
        <taxon>Eutheria</taxon>
        <taxon>Laurasiatheria</taxon>
        <taxon>Eulipotyphla</taxon>
        <taxon>Talpidae</taxon>
        <taxon>Galemys</taxon>
    </lineage>
</organism>
<dbReference type="AlphaFoldDB" id="A0A8J6DJ07"/>
<reference evidence="2" key="1">
    <citation type="journal article" date="2021" name="Evol. Appl.">
        <title>The genome of the Pyrenean desman and the effects of bottlenecks and inbreeding on the genomic landscape of an endangered species.</title>
        <authorList>
            <person name="Escoda L."/>
            <person name="Castresana J."/>
        </authorList>
    </citation>
    <scope>NUCLEOTIDE SEQUENCE</scope>
    <source>
        <strain evidence="2">IBE-C5619</strain>
    </source>
</reference>
<name>A0A8J6DJ07_GALPY</name>
<gene>
    <name evidence="2" type="ORF">J0S82_010680</name>
</gene>
<dbReference type="Gene3D" id="2.60.120.260">
    <property type="entry name" value="Galactose-binding domain-like"/>
    <property type="match status" value="1"/>
</dbReference>
<sequence>GKLGHKLSGHLQKPRFGVDQLGDDNLETDWQLDSWLSASLTEHPIQKKNNNDKSDESYTLSKISVRVENYFHNLQETRQLEL</sequence>
<evidence type="ECO:0000259" key="1">
    <source>
        <dbReference type="Pfam" id="PF03256"/>
    </source>
</evidence>
<dbReference type="InterPro" id="IPR004939">
    <property type="entry name" value="APC_su10/DOC_dom"/>
</dbReference>
<evidence type="ECO:0000313" key="2">
    <source>
        <dbReference type="EMBL" id="KAG8509991.1"/>
    </source>
</evidence>
<dbReference type="OrthoDB" id="24948at2759"/>
<accession>A0A8J6DJ07</accession>
<dbReference type="EMBL" id="JAGFMF010011922">
    <property type="protein sequence ID" value="KAG8509991.1"/>
    <property type="molecule type" value="Genomic_DNA"/>
</dbReference>